<name>A0A8C9R0Q0_SCLFO</name>
<reference evidence="1" key="3">
    <citation type="submission" date="2025-09" db="UniProtKB">
        <authorList>
            <consortium name="Ensembl"/>
        </authorList>
    </citation>
    <scope>IDENTIFICATION</scope>
</reference>
<accession>A0A8C9R0Q0</accession>
<evidence type="ECO:0000313" key="2">
    <source>
        <dbReference type="Proteomes" id="UP000694397"/>
    </source>
</evidence>
<sequence>MSQRLGFALSHRGNLLERNSLLLLAELNDSTSSPPAIGPQLPALQPPRHLLLHLCQSADPNTRSHLRDMIHICASCF</sequence>
<evidence type="ECO:0000313" key="1">
    <source>
        <dbReference type="Ensembl" id="ENSSFOP00015002038.2"/>
    </source>
</evidence>
<dbReference type="Proteomes" id="UP000694397">
    <property type="component" value="Chromosome 22"/>
</dbReference>
<organism evidence="1 2">
    <name type="scientific">Scleropages formosus</name>
    <name type="common">Asian bonytongue</name>
    <name type="synonym">Osteoglossum formosum</name>
    <dbReference type="NCBI Taxonomy" id="113540"/>
    <lineage>
        <taxon>Eukaryota</taxon>
        <taxon>Metazoa</taxon>
        <taxon>Chordata</taxon>
        <taxon>Craniata</taxon>
        <taxon>Vertebrata</taxon>
        <taxon>Euteleostomi</taxon>
        <taxon>Actinopterygii</taxon>
        <taxon>Neopterygii</taxon>
        <taxon>Teleostei</taxon>
        <taxon>Osteoglossocephala</taxon>
        <taxon>Osteoglossomorpha</taxon>
        <taxon>Osteoglossiformes</taxon>
        <taxon>Osteoglossidae</taxon>
        <taxon>Scleropages</taxon>
    </lineage>
</organism>
<reference evidence="1 2" key="1">
    <citation type="submission" date="2019-04" db="EMBL/GenBank/DDBJ databases">
        <authorList>
            <consortium name="Wellcome Sanger Institute Data Sharing"/>
        </authorList>
    </citation>
    <scope>NUCLEOTIDE SEQUENCE [LARGE SCALE GENOMIC DNA]</scope>
</reference>
<dbReference type="Ensembl" id="ENSSFOT00015002079.2">
    <property type="protein sequence ID" value="ENSSFOP00015002038.2"/>
    <property type="gene ID" value="ENSSFOG00015001374.2"/>
</dbReference>
<proteinExistence type="predicted"/>
<reference evidence="1" key="2">
    <citation type="submission" date="2025-08" db="UniProtKB">
        <authorList>
            <consortium name="Ensembl"/>
        </authorList>
    </citation>
    <scope>IDENTIFICATION</scope>
</reference>
<keyword evidence="2" id="KW-1185">Reference proteome</keyword>
<dbReference type="AlphaFoldDB" id="A0A8C9R0Q0"/>
<protein>
    <submittedName>
        <fullName evidence="1">Uncharacterized protein</fullName>
    </submittedName>
</protein>